<dbReference type="PANTHER" id="PTHR43316">
    <property type="entry name" value="HYDROLASE, HALOACID DELAHOGENASE-RELATED"/>
    <property type="match status" value="1"/>
</dbReference>
<evidence type="ECO:0000313" key="3">
    <source>
        <dbReference type="Proteomes" id="UP000193834"/>
    </source>
</evidence>
<dbReference type="InterPro" id="IPR006439">
    <property type="entry name" value="HAD-SF_hydro_IA"/>
</dbReference>
<name>A0A1X7K3A3_9BACL</name>
<proteinExistence type="predicted"/>
<dbReference type="Pfam" id="PF00702">
    <property type="entry name" value="Hydrolase"/>
    <property type="match status" value="1"/>
</dbReference>
<dbReference type="Proteomes" id="UP000193834">
    <property type="component" value="Unassembled WGS sequence"/>
</dbReference>
<dbReference type="AlphaFoldDB" id="A0A1X7K3A3"/>
<dbReference type="SFLD" id="SFLDS00003">
    <property type="entry name" value="Haloacid_Dehalogenase"/>
    <property type="match status" value="1"/>
</dbReference>
<reference evidence="2 3" key="1">
    <citation type="submission" date="2017-04" db="EMBL/GenBank/DDBJ databases">
        <authorList>
            <person name="Afonso C.L."/>
            <person name="Miller P.J."/>
            <person name="Scott M.A."/>
            <person name="Spackman E."/>
            <person name="Goraichik I."/>
            <person name="Dimitrov K.M."/>
            <person name="Suarez D.L."/>
            <person name="Swayne D.E."/>
        </authorList>
    </citation>
    <scope>NUCLEOTIDE SEQUENCE [LARGE SCALE GENOMIC DNA]</scope>
    <source>
        <strain evidence="2 3">11</strain>
    </source>
</reference>
<dbReference type="EMBL" id="FXAZ01000002">
    <property type="protein sequence ID" value="SMG34767.1"/>
    <property type="molecule type" value="Genomic_DNA"/>
</dbReference>
<dbReference type="NCBIfam" id="TIGR01509">
    <property type="entry name" value="HAD-SF-IA-v3"/>
    <property type="match status" value="1"/>
</dbReference>
<sequence>MTIKAILFDSGRVLNQPRTGHWFMPPKFFSYVDKNSFEQLETSSLQRAFQYSLTRLHEQKYVRTEEEEYALFVQFYSDVAEQMPALQLSQQSIEGLAQDVVYDYDKFLFPDDVFEVVPRLSAAYSLGVVSDTWPSLERVFHQVGLREYFSTFIMSSMLGVSKPHERMYTTALEALNVQPHEAIFIDDNLVNLEGAKALGLQTVWMLRDHEQTVEGAYTSMRDLRELEAMLKEIDQ</sequence>
<gene>
    <name evidence="2" type="ORF">SAMN06295960_1967</name>
</gene>
<dbReference type="RefSeq" id="WP_085494198.1">
    <property type="nucleotide sequence ID" value="NZ_FXAZ01000002.1"/>
</dbReference>
<protein>
    <submittedName>
        <fullName evidence="2">Putative hydrolase of the HAD superfamily</fullName>
    </submittedName>
</protein>
<dbReference type="InterPro" id="IPR036412">
    <property type="entry name" value="HAD-like_sf"/>
</dbReference>
<dbReference type="GO" id="GO:0016787">
    <property type="term" value="F:hydrolase activity"/>
    <property type="evidence" value="ECO:0007669"/>
    <property type="project" value="UniProtKB-KW"/>
</dbReference>
<accession>A0A1X7K3A3</accession>
<dbReference type="STRING" id="1852522.SAMN06295960_1967"/>
<evidence type="ECO:0000313" key="2">
    <source>
        <dbReference type="EMBL" id="SMG34767.1"/>
    </source>
</evidence>
<dbReference type="Gene3D" id="3.40.50.1000">
    <property type="entry name" value="HAD superfamily/HAD-like"/>
    <property type="match status" value="1"/>
</dbReference>
<dbReference type="InterPro" id="IPR051540">
    <property type="entry name" value="S-2-haloacid_dehalogenase"/>
</dbReference>
<dbReference type="SUPFAM" id="SSF56784">
    <property type="entry name" value="HAD-like"/>
    <property type="match status" value="1"/>
</dbReference>
<dbReference type="OrthoDB" id="9131041at2"/>
<keyword evidence="3" id="KW-1185">Reference proteome</keyword>
<dbReference type="SFLD" id="SFLDG01129">
    <property type="entry name" value="C1.5:_HAD__Beta-PGM__Phosphata"/>
    <property type="match status" value="1"/>
</dbReference>
<dbReference type="NCBIfam" id="TIGR01549">
    <property type="entry name" value="HAD-SF-IA-v1"/>
    <property type="match status" value="1"/>
</dbReference>
<dbReference type="InterPro" id="IPR023214">
    <property type="entry name" value="HAD_sf"/>
</dbReference>
<evidence type="ECO:0000256" key="1">
    <source>
        <dbReference type="ARBA" id="ARBA00022801"/>
    </source>
</evidence>
<organism evidence="2 3">
    <name type="scientific">Paenibacillus aquistagni</name>
    <dbReference type="NCBI Taxonomy" id="1852522"/>
    <lineage>
        <taxon>Bacteria</taxon>
        <taxon>Bacillati</taxon>
        <taxon>Bacillota</taxon>
        <taxon>Bacilli</taxon>
        <taxon>Bacillales</taxon>
        <taxon>Paenibacillaceae</taxon>
        <taxon>Paenibacillus</taxon>
    </lineage>
</organism>
<keyword evidence="1 2" id="KW-0378">Hydrolase</keyword>
<dbReference type="PRINTS" id="PR00413">
    <property type="entry name" value="HADHALOGNASE"/>
</dbReference>